<proteinExistence type="predicted"/>
<dbReference type="Proteomes" id="UP001432011">
    <property type="component" value="Chromosome"/>
</dbReference>
<evidence type="ECO:0000313" key="3">
    <source>
        <dbReference type="Proteomes" id="UP001432011"/>
    </source>
</evidence>
<gene>
    <name evidence="2" type="ORF">OG913_14325</name>
</gene>
<dbReference type="RefSeq" id="WP_260617109.1">
    <property type="nucleotide sequence ID" value="NZ_CP108085.1"/>
</dbReference>
<dbReference type="EMBL" id="CP108085">
    <property type="protein sequence ID" value="WUP78118.1"/>
    <property type="molecule type" value="Genomic_DNA"/>
</dbReference>
<keyword evidence="3" id="KW-1185">Reference proteome</keyword>
<reference evidence="2" key="1">
    <citation type="submission" date="2022-10" db="EMBL/GenBank/DDBJ databases">
        <title>The complete genomes of actinobacterial strains from the NBC collection.</title>
        <authorList>
            <person name="Joergensen T.S."/>
            <person name="Alvarez Arevalo M."/>
            <person name="Sterndorff E.B."/>
            <person name="Faurdal D."/>
            <person name="Vuksanovic O."/>
            <person name="Mourched A.-S."/>
            <person name="Charusanti P."/>
            <person name="Shaw S."/>
            <person name="Blin K."/>
            <person name="Weber T."/>
        </authorList>
    </citation>
    <scope>NUCLEOTIDE SEQUENCE</scope>
    <source>
        <strain evidence="2">NBC_00254</strain>
    </source>
</reference>
<protein>
    <submittedName>
        <fullName evidence="2">Uncharacterized protein</fullName>
    </submittedName>
</protein>
<name>A0ABZ1SYP4_9ACTN</name>
<sequence length="41" mass="3974">MGAFREQGVGGVPGAEEAQQDLPGGWAAGPTVCPAICSGAM</sequence>
<evidence type="ECO:0000256" key="1">
    <source>
        <dbReference type="SAM" id="MobiDB-lite"/>
    </source>
</evidence>
<accession>A0ABZ1SYP4</accession>
<organism evidence="2 3">
    <name type="scientific">Microbispora hainanensis</name>
    <dbReference type="NCBI Taxonomy" id="568844"/>
    <lineage>
        <taxon>Bacteria</taxon>
        <taxon>Bacillati</taxon>
        <taxon>Actinomycetota</taxon>
        <taxon>Actinomycetes</taxon>
        <taxon>Streptosporangiales</taxon>
        <taxon>Streptosporangiaceae</taxon>
        <taxon>Microbispora</taxon>
    </lineage>
</organism>
<feature type="region of interest" description="Disordered" evidence="1">
    <location>
        <begin position="1"/>
        <end position="29"/>
    </location>
</feature>
<evidence type="ECO:0000313" key="2">
    <source>
        <dbReference type="EMBL" id="WUP78118.1"/>
    </source>
</evidence>